<name>A0A1H3K4G2_9BACI</name>
<feature type="domain" description="Uroporphyrinogen decarboxylase (URO-D)" evidence="12">
    <location>
        <begin position="186"/>
        <end position="202"/>
    </location>
</feature>
<evidence type="ECO:0000256" key="6">
    <source>
        <dbReference type="ARBA" id="ARBA00023239"/>
    </source>
</evidence>
<dbReference type="EMBL" id="FNPI01000002">
    <property type="protein sequence ID" value="SDY46488.1"/>
    <property type="molecule type" value="Genomic_DNA"/>
</dbReference>
<dbReference type="FunFam" id="3.20.20.210:FF:000005">
    <property type="entry name" value="Uroporphyrinogen decarboxylase"/>
    <property type="match status" value="1"/>
</dbReference>
<dbReference type="GO" id="GO:0006782">
    <property type="term" value="P:protoporphyrinogen IX biosynthetic process"/>
    <property type="evidence" value="ECO:0007669"/>
    <property type="project" value="UniProtKB-UniRule"/>
</dbReference>
<keyword evidence="6 8" id="KW-0456">Lyase</keyword>
<evidence type="ECO:0000256" key="7">
    <source>
        <dbReference type="ARBA" id="ARBA00023244"/>
    </source>
</evidence>
<evidence type="ECO:0000256" key="5">
    <source>
        <dbReference type="ARBA" id="ARBA00022793"/>
    </source>
</evidence>
<dbReference type="PROSITE" id="PS00907">
    <property type="entry name" value="UROD_2"/>
    <property type="match status" value="1"/>
</dbReference>
<gene>
    <name evidence="8" type="primary">hemE</name>
    <name evidence="13" type="ORF">SAMN05421736_10234</name>
</gene>
<sequence length="396" mass="44952">MILFSQADKYKITERCHAVVYVGFALFCDKIVCVVKFCTLIKRRGVHMNHSFNEQFLRACRQEEVKHVPVWYMRQAGRSQPEYRELKQKYTLEEITHQPEICAWVTKLPVDQYNNDAAILYKDIMTPLPAIGVNVEIKQGIGPVIADPIASLEQVEKLGTIEPEKDVDFVLETIRLLRKQLTVPLIGFSGAPFTLASYLIEGGPSKNYNKVKAFMYSQNEAWQLLMDKLGDMIISYVKAQIAAGAQAIQIFDSWVGVLNQEDYRMYVKPIMHRIFTELKGEGVPLITFGVGARHLTKDWNDLPVDVVGLDWRYPIQEARKDGITKAVQGNLDPCVLMASWNVIEEKAKAIIDQGISQPGFIFNLGHGVFPEIQPETLKRLTSFVHEYSAEKINSGK</sequence>
<feature type="binding site" evidence="8">
    <location>
        <begin position="74"/>
        <end position="78"/>
    </location>
    <ligand>
        <name>substrate</name>
    </ligand>
</feature>
<dbReference type="UniPathway" id="UPA00251">
    <property type="reaction ID" value="UER00321"/>
</dbReference>
<dbReference type="GO" id="GO:0004853">
    <property type="term" value="F:uroporphyrinogen decarboxylase activity"/>
    <property type="evidence" value="ECO:0007669"/>
    <property type="project" value="UniProtKB-UniRule"/>
</dbReference>
<evidence type="ECO:0000256" key="9">
    <source>
        <dbReference type="RuleBase" id="RU000554"/>
    </source>
</evidence>
<dbReference type="Gene3D" id="3.20.20.210">
    <property type="match status" value="1"/>
</dbReference>
<dbReference type="SUPFAM" id="SSF51726">
    <property type="entry name" value="UROD/MetE-like"/>
    <property type="match status" value="1"/>
</dbReference>
<dbReference type="InterPro" id="IPR038071">
    <property type="entry name" value="UROD/MetE-like_sf"/>
</dbReference>
<evidence type="ECO:0000259" key="12">
    <source>
        <dbReference type="PROSITE" id="PS00907"/>
    </source>
</evidence>
<reference evidence="14" key="1">
    <citation type="submission" date="2016-10" db="EMBL/GenBank/DDBJ databases">
        <authorList>
            <person name="Varghese N."/>
            <person name="Submissions S."/>
        </authorList>
    </citation>
    <scope>NUCLEOTIDE SEQUENCE [LARGE SCALE GENOMIC DNA]</scope>
    <source>
        <strain evidence="14">SP</strain>
    </source>
</reference>
<evidence type="ECO:0000256" key="4">
    <source>
        <dbReference type="ARBA" id="ARBA00022490"/>
    </source>
</evidence>
<dbReference type="Pfam" id="PF01208">
    <property type="entry name" value="URO-D"/>
    <property type="match status" value="1"/>
</dbReference>
<keyword evidence="14" id="KW-1185">Reference proteome</keyword>
<comment type="catalytic activity">
    <reaction evidence="8 9">
        <text>uroporphyrinogen III + 4 H(+) = coproporphyrinogen III + 4 CO2</text>
        <dbReference type="Rhea" id="RHEA:19865"/>
        <dbReference type="ChEBI" id="CHEBI:15378"/>
        <dbReference type="ChEBI" id="CHEBI:16526"/>
        <dbReference type="ChEBI" id="CHEBI:57308"/>
        <dbReference type="ChEBI" id="CHEBI:57309"/>
        <dbReference type="EC" id="4.1.1.37"/>
    </reaction>
</comment>
<feature type="binding site" evidence="8">
    <location>
        <position position="198"/>
    </location>
    <ligand>
        <name>substrate</name>
    </ligand>
</feature>
<dbReference type="InterPro" id="IPR000257">
    <property type="entry name" value="Uroporphyrinogen_deCOase"/>
</dbReference>
<comment type="similarity">
    <text evidence="2 8 10">Belongs to the uroporphyrinogen decarboxylase family.</text>
</comment>
<comment type="pathway">
    <text evidence="1 8 9">Porphyrin-containing compound metabolism; protoporphyrin-IX biosynthesis; coproporphyrinogen-III from 5-aminolevulinate: step 4/4.</text>
</comment>
<evidence type="ECO:0000313" key="13">
    <source>
        <dbReference type="EMBL" id="SDY46488.1"/>
    </source>
</evidence>
<dbReference type="EC" id="4.1.1.37" evidence="3 8"/>
<dbReference type="PANTHER" id="PTHR21091">
    <property type="entry name" value="METHYLTETRAHYDROFOLATE:HOMOCYSTEINE METHYLTRANSFERASE RELATED"/>
    <property type="match status" value="1"/>
</dbReference>
<proteinExistence type="inferred from homology"/>
<comment type="caution">
    <text evidence="8">Lacks conserved residue(s) required for the propagation of feature annotation.</text>
</comment>
<keyword evidence="7 8" id="KW-0627">Porphyrin biosynthesis</keyword>
<organism evidence="13 14">
    <name type="scientific">Evansella caseinilytica</name>
    <dbReference type="NCBI Taxonomy" id="1503961"/>
    <lineage>
        <taxon>Bacteria</taxon>
        <taxon>Bacillati</taxon>
        <taxon>Bacillota</taxon>
        <taxon>Bacilli</taxon>
        <taxon>Bacillales</taxon>
        <taxon>Bacillaceae</taxon>
        <taxon>Evansella</taxon>
    </lineage>
</organism>
<evidence type="ECO:0000259" key="11">
    <source>
        <dbReference type="PROSITE" id="PS00906"/>
    </source>
</evidence>
<dbReference type="AlphaFoldDB" id="A0A1H3K4G2"/>
<evidence type="ECO:0000256" key="2">
    <source>
        <dbReference type="ARBA" id="ARBA00009935"/>
    </source>
</evidence>
<dbReference type="NCBIfam" id="TIGR01464">
    <property type="entry name" value="hemE"/>
    <property type="match status" value="1"/>
</dbReference>
<evidence type="ECO:0000256" key="8">
    <source>
        <dbReference type="HAMAP-Rule" id="MF_00218"/>
    </source>
</evidence>
<dbReference type="GO" id="GO:0005829">
    <property type="term" value="C:cytosol"/>
    <property type="evidence" value="ECO:0007669"/>
    <property type="project" value="TreeGrafter"/>
</dbReference>
<dbReference type="PANTHER" id="PTHR21091:SF169">
    <property type="entry name" value="UROPORPHYRINOGEN DECARBOXYLASE"/>
    <property type="match status" value="1"/>
</dbReference>
<dbReference type="CDD" id="cd00717">
    <property type="entry name" value="URO-D"/>
    <property type="match status" value="1"/>
</dbReference>
<keyword evidence="5 8" id="KW-0210">Decarboxylase</keyword>
<feature type="binding site" evidence="8">
    <location>
        <position position="366"/>
    </location>
    <ligand>
        <name>substrate</name>
    </ligand>
</feature>
<comment type="function">
    <text evidence="8">Catalyzes the decarboxylation of four acetate groups of uroporphyrinogen-III to yield coproporphyrinogen-III.</text>
</comment>
<evidence type="ECO:0000256" key="1">
    <source>
        <dbReference type="ARBA" id="ARBA00004804"/>
    </source>
</evidence>
<dbReference type="PROSITE" id="PS00906">
    <property type="entry name" value="UROD_1"/>
    <property type="match status" value="1"/>
</dbReference>
<dbReference type="HAMAP" id="MF_00218">
    <property type="entry name" value="URO_D"/>
    <property type="match status" value="1"/>
</dbReference>
<accession>A0A1H3K4G2</accession>
<comment type="subcellular location">
    <subcellularLocation>
        <location evidence="8">Cytoplasm</location>
    </subcellularLocation>
</comment>
<feature type="site" description="Transition state stabilizer" evidence="8">
    <location>
        <position position="123"/>
    </location>
</feature>
<evidence type="ECO:0000256" key="10">
    <source>
        <dbReference type="RuleBase" id="RU004169"/>
    </source>
</evidence>
<evidence type="ECO:0000313" key="14">
    <source>
        <dbReference type="Proteomes" id="UP000198935"/>
    </source>
</evidence>
<protein>
    <recommendedName>
        <fullName evidence="3 8">Uroporphyrinogen decarboxylase</fullName>
        <shortName evidence="8">UPD</shortName>
        <shortName evidence="8">URO-D</shortName>
        <ecNumber evidence="3 8">4.1.1.37</ecNumber>
    </recommendedName>
</protein>
<dbReference type="Proteomes" id="UP000198935">
    <property type="component" value="Unassembled WGS sequence"/>
</dbReference>
<comment type="subunit">
    <text evidence="8">Homodimer.</text>
</comment>
<feature type="binding site" evidence="8">
    <location>
        <position position="253"/>
    </location>
    <ligand>
        <name>substrate</name>
    </ligand>
</feature>
<dbReference type="InterPro" id="IPR006361">
    <property type="entry name" value="Uroporphyrinogen_deCO2ase_HemE"/>
</dbReference>
<feature type="domain" description="Uroporphyrinogen decarboxylase (URO-D)" evidence="11">
    <location>
        <begin position="69"/>
        <end position="78"/>
    </location>
</feature>
<keyword evidence="4 8" id="KW-0963">Cytoplasm</keyword>
<evidence type="ECO:0000256" key="3">
    <source>
        <dbReference type="ARBA" id="ARBA00012288"/>
    </source>
</evidence>
<dbReference type="STRING" id="1503961.SAMN05421736_10234"/>
<feature type="binding site" evidence="8">
    <location>
        <position position="123"/>
    </location>
    <ligand>
        <name>substrate</name>
    </ligand>
</feature>